<dbReference type="PANTHER" id="PTHR42680">
    <property type="entry name" value="DCTP DEAMINASE"/>
    <property type="match status" value="1"/>
</dbReference>
<keyword evidence="4" id="KW-1185">Reference proteome</keyword>
<dbReference type="RefSeq" id="WP_145276593.1">
    <property type="nucleotide sequence ID" value="NZ_CP036426.1"/>
</dbReference>
<dbReference type="Proteomes" id="UP000317835">
    <property type="component" value="Chromosome"/>
</dbReference>
<dbReference type="GO" id="GO:0006229">
    <property type="term" value="P:dUTP biosynthetic process"/>
    <property type="evidence" value="ECO:0007669"/>
    <property type="project" value="InterPro"/>
</dbReference>
<evidence type="ECO:0000256" key="2">
    <source>
        <dbReference type="ARBA" id="ARBA00023080"/>
    </source>
</evidence>
<reference evidence="3 4" key="1">
    <citation type="submission" date="2019-02" db="EMBL/GenBank/DDBJ databases">
        <title>Deep-cultivation of Planctomycetes and their phenomic and genomic characterization uncovers novel biology.</title>
        <authorList>
            <person name="Wiegand S."/>
            <person name="Jogler M."/>
            <person name="Boedeker C."/>
            <person name="Pinto D."/>
            <person name="Vollmers J."/>
            <person name="Rivas-Marin E."/>
            <person name="Kohn T."/>
            <person name="Peeters S.H."/>
            <person name="Heuer A."/>
            <person name="Rast P."/>
            <person name="Oberbeckmann S."/>
            <person name="Bunk B."/>
            <person name="Jeske O."/>
            <person name="Meyerdierks A."/>
            <person name="Storesund J.E."/>
            <person name="Kallscheuer N."/>
            <person name="Luecker S."/>
            <person name="Lage O.M."/>
            <person name="Pohl T."/>
            <person name="Merkel B.J."/>
            <person name="Hornburger P."/>
            <person name="Mueller R.-W."/>
            <person name="Bruemmer F."/>
            <person name="Labrenz M."/>
            <person name="Spormann A.M."/>
            <person name="Op den Camp H."/>
            <person name="Overmann J."/>
            <person name="Amann R."/>
            <person name="Jetten M.S.M."/>
            <person name="Mascher T."/>
            <person name="Medema M.H."/>
            <person name="Devos D.P."/>
            <person name="Kaster A.-K."/>
            <person name="Ovreas L."/>
            <person name="Rohde M."/>
            <person name="Galperin M.Y."/>
            <person name="Jogler C."/>
        </authorList>
    </citation>
    <scope>NUCLEOTIDE SEQUENCE [LARGE SCALE GENOMIC DNA]</scope>
    <source>
        <strain evidence="3 4">ElP</strain>
    </source>
</reference>
<keyword evidence="1 3" id="KW-0378">Hydrolase</keyword>
<accession>A0A518HC58</accession>
<evidence type="ECO:0000313" key="3">
    <source>
        <dbReference type="EMBL" id="QDV38246.1"/>
    </source>
</evidence>
<dbReference type="SUPFAM" id="SSF51283">
    <property type="entry name" value="dUTPase-like"/>
    <property type="match status" value="1"/>
</dbReference>
<dbReference type="GO" id="GO:0015949">
    <property type="term" value="P:nucleobase-containing small molecule interconversion"/>
    <property type="evidence" value="ECO:0007669"/>
    <property type="project" value="TreeGrafter"/>
</dbReference>
<protein>
    <submittedName>
        <fullName evidence="3">Deoxycytidine triphosphate deaminase</fullName>
        <ecNumber evidence="3">3.5.4.13</ecNumber>
    </submittedName>
</protein>
<dbReference type="EC" id="3.5.4.13" evidence="3"/>
<dbReference type="InterPro" id="IPR011962">
    <property type="entry name" value="dCTP_deaminase"/>
</dbReference>
<dbReference type="GO" id="GO:0008829">
    <property type="term" value="F:dCTP deaminase activity"/>
    <property type="evidence" value="ECO:0007669"/>
    <property type="project" value="UniProtKB-EC"/>
</dbReference>
<dbReference type="AlphaFoldDB" id="A0A518HC58"/>
<dbReference type="Pfam" id="PF22769">
    <property type="entry name" value="DCD"/>
    <property type="match status" value="1"/>
</dbReference>
<proteinExistence type="predicted"/>
<evidence type="ECO:0000313" key="4">
    <source>
        <dbReference type="Proteomes" id="UP000317835"/>
    </source>
</evidence>
<organism evidence="3 4">
    <name type="scientific">Tautonia plasticadhaerens</name>
    <dbReference type="NCBI Taxonomy" id="2527974"/>
    <lineage>
        <taxon>Bacteria</taxon>
        <taxon>Pseudomonadati</taxon>
        <taxon>Planctomycetota</taxon>
        <taxon>Planctomycetia</taxon>
        <taxon>Isosphaerales</taxon>
        <taxon>Isosphaeraceae</taxon>
        <taxon>Tautonia</taxon>
    </lineage>
</organism>
<sequence>MILSDREIGAAIRTGALVIAPVPPEHLWSSMAVDLTLDRTLVRWKGGGRVVRPGAPGFNVRRLLEDPELAETVPIPEGGFPLGPGRFVLGYTQQAIHLPRASRLAARVEGKSSLARLGVGVHVTAPTIHAGFGDNPERQDEPGLPIQLEIFNLGDLTVALDEGMSICQLIVEAIGEEPSKGYAGQFAGQRSFTELRP</sequence>
<dbReference type="EMBL" id="CP036426">
    <property type="protein sequence ID" value="QDV38246.1"/>
    <property type="molecule type" value="Genomic_DNA"/>
</dbReference>
<name>A0A518HC58_9BACT</name>
<dbReference type="KEGG" id="tpla:ElP_61970"/>
<dbReference type="Gene3D" id="2.70.40.10">
    <property type="match status" value="1"/>
</dbReference>
<dbReference type="PANTHER" id="PTHR42680:SF3">
    <property type="entry name" value="DCTP DEAMINASE"/>
    <property type="match status" value="1"/>
</dbReference>
<dbReference type="InterPro" id="IPR033704">
    <property type="entry name" value="dUTPase_trimeric"/>
</dbReference>
<dbReference type="CDD" id="cd07557">
    <property type="entry name" value="trimeric_dUTPase"/>
    <property type="match status" value="1"/>
</dbReference>
<keyword evidence="2" id="KW-0546">Nucleotide metabolism</keyword>
<dbReference type="InterPro" id="IPR036157">
    <property type="entry name" value="dUTPase-like_sf"/>
</dbReference>
<dbReference type="OrthoDB" id="9780202at2"/>
<gene>
    <name evidence="3" type="primary">dcd</name>
    <name evidence="3" type="ORF">ElP_61970</name>
</gene>
<evidence type="ECO:0000256" key="1">
    <source>
        <dbReference type="ARBA" id="ARBA00022801"/>
    </source>
</evidence>